<accession>A0A2N9AHK5</accession>
<protein>
    <submittedName>
        <fullName evidence="1">Uncharacterized protein</fullName>
    </submittedName>
</protein>
<reference evidence="2" key="1">
    <citation type="submission" date="2017-10" db="EMBL/GenBank/DDBJ databases">
        <authorList>
            <person name="Regsiter A."/>
            <person name="William W."/>
        </authorList>
    </citation>
    <scope>NUCLEOTIDE SEQUENCE [LARGE SCALE GENOMIC DNA]</scope>
</reference>
<gene>
    <name evidence="1" type="ORF">TK0001_0234</name>
</gene>
<name>A0A2N9AHK5_METEX</name>
<evidence type="ECO:0000313" key="2">
    <source>
        <dbReference type="Proteomes" id="UP000233769"/>
    </source>
</evidence>
<evidence type="ECO:0000313" key="1">
    <source>
        <dbReference type="EMBL" id="SOR26836.1"/>
    </source>
</evidence>
<organism evidence="1 2">
    <name type="scientific">Methylorubrum extorquens</name>
    <name type="common">Methylobacterium dichloromethanicum</name>
    <name type="synonym">Methylobacterium extorquens</name>
    <dbReference type="NCBI Taxonomy" id="408"/>
    <lineage>
        <taxon>Bacteria</taxon>
        <taxon>Pseudomonadati</taxon>
        <taxon>Pseudomonadota</taxon>
        <taxon>Alphaproteobacteria</taxon>
        <taxon>Hyphomicrobiales</taxon>
        <taxon>Methylobacteriaceae</taxon>
        <taxon>Methylorubrum</taxon>
    </lineage>
</organism>
<sequence length="100" mass="10946">MLTLTKTVTTTETKTLETAADIADHVHAEFLRRMEAAPFKFGDRVRITRRDGIPPEFMTGDVGTVMLCDPEFSPLTTLMGVNASGMTIQFPVQTANLEAA</sequence>
<proteinExistence type="predicted"/>
<dbReference type="AlphaFoldDB" id="A0A2N9AHK5"/>
<dbReference type="EMBL" id="LT962688">
    <property type="protein sequence ID" value="SOR26836.1"/>
    <property type="molecule type" value="Genomic_DNA"/>
</dbReference>
<dbReference type="Proteomes" id="UP000233769">
    <property type="component" value="Chromosome tk0001"/>
</dbReference>